<dbReference type="InterPro" id="IPR012902">
    <property type="entry name" value="N_methyl_site"/>
</dbReference>
<dbReference type="SUPFAM" id="SSF54523">
    <property type="entry name" value="Pili subunits"/>
    <property type="match status" value="1"/>
</dbReference>
<accession>A0A3P7PFD3</accession>
<keyword evidence="1" id="KW-0472">Membrane</keyword>
<evidence type="ECO:0000313" key="3">
    <source>
        <dbReference type="Proteomes" id="UP000279029"/>
    </source>
</evidence>
<gene>
    <name evidence="2" type="ORF">PATL70BA_1719</name>
</gene>
<dbReference type="Pfam" id="PF07963">
    <property type="entry name" value="N_methyl"/>
    <property type="match status" value="1"/>
</dbReference>
<keyword evidence="1" id="KW-0812">Transmembrane</keyword>
<dbReference type="RefSeq" id="WP_125136890.1">
    <property type="nucleotide sequence ID" value="NZ_LR130778.1"/>
</dbReference>
<protein>
    <submittedName>
        <fullName evidence="2">Prepilin-type cleavage/methylation domain-containing protein</fullName>
    </submittedName>
</protein>
<keyword evidence="1" id="KW-1133">Transmembrane helix</keyword>
<dbReference type="Gene3D" id="3.30.700.10">
    <property type="entry name" value="Glycoprotein, Type 4 Pilin"/>
    <property type="match status" value="1"/>
</dbReference>
<evidence type="ECO:0000256" key="1">
    <source>
        <dbReference type="SAM" id="Phobius"/>
    </source>
</evidence>
<dbReference type="KEGG" id="cbar:PATL70BA_1719"/>
<dbReference type="NCBIfam" id="TIGR02532">
    <property type="entry name" value="IV_pilin_GFxxxE"/>
    <property type="match status" value="1"/>
</dbReference>
<dbReference type="InterPro" id="IPR045584">
    <property type="entry name" value="Pilin-like"/>
</dbReference>
<evidence type="ECO:0000313" key="2">
    <source>
        <dbReference type="EMBL" id="VDN47608.1"/>
    </source>
</evidence>
<reference evidence="2 3" key="1">
    <citation type="submission" date="2018-09" db="EMBL/GenBank/DDBJ databases">
        <authorList>
            <person name="Postec A."/>
        </authorList>
    </citation>
    <scope>NUCLEOTIDE SEQUENCE [LARGE SCALE GENOMIC DNA]</scope>
    <source>
        <strain evidence="2">70B-A</strain>
    </source>
</reference>
<dbReference type="EMBL" id="LR130778">
    <property type="protein sequence ID" value="VDN47608.1"/>
    <property type="molecule type" value="Genomic_DNA"/>
</dbReference>
<keyword evidence="3" id="KW-1185">Reference proteome</keyword>
<proteinExistence type="predicted"/>
<organism evidence="2 3">
    <name type="scientific">Petrocella atlantisensis</name>
    <dbReference type="NCBI Taxonomy" id="2173034"/>
    <lineage>
        <taxon>Bacteria</taxon>
        <taxon>Bacillati</taxon>
        <taxon>Bacillota</taxon>
        <taxon>Clostridia</taxon>
        <taxon>Lachnospirales</taxon>
        <taxon>Vallitaleaceae</taxon>
        <taxon>Petrocella</taxon>
    </lineage>
</organism>
<dbReference type="AlphaFoldDB" id="A0A3P7PFD3"/>
<dbReference type="Proteomes" id="UP000279029">
    <property type="component" value="Chromosome"/>
</dbReference>
<feature type="transmembrane region" description="Helical" evidence="1">
    <location>
        <begin position="12"/>
        <end position="32"/>
    </location>
</feature>
<name>A0A3P7PFD3_9FIRM</name>
<sequence>MMKKLWKNQKGFTLMEIIIVIVILGILAMIAIPRLIGFTAQAEIASDKEYAAVAARAAELYWAANDKTAPTIEVLEDATMIDDHSTALQHFTGVGITMDSGDASDGIATVTLTGGDGGDISYNSQDGYTTAAVTP</sequence>